<dbReference type="InterPro" id="IPR003961">
    <property type="entry name" value="FN3_dom"/>
</dbReference>
<feature type="domain" description="SLH" evidence="3">
    <location>
        <begin position="971"/>
        <end position="1034"/>
    </location>
</feature>
<dbReference type="Pfam" id="PF00395">
    <property type="entry name" value="SLH"/>
    <property type="match status" value="3"/>
</dbReference>
<dbReference type="InterPro" id="IPR013022">
    <property type="entry name" value="Xyl_isomerase-like_TIM-brl"/>
</dbReference>
<evidence type="ECO:0000313" key="5">
    <source>
        <dbReference type="Proteomes" id="UP001300012"/>
    </source>
</evidence>
<organism evidence="4 5">
    <name type="scientific">Paenibacillus radicis</name>
    <name type="common">ex Xue et al. 2023</name>
    <dbReference type="NCBI Taxonomy" id="2972489"/>
    <lineage>
        <taxon>Bacteria</taxon>
        <taxon>Bacillati</taxon>
        <taxon>Bacillota</taxon>
        <taxon>Bacilli</taxon>
        <taxon>Bacillales</taxon>
        <taxon>Paenibacillaceae</taxon>
        <taxon>Paenibacillus</taxon>
    </lineage>
</organism>
<dbReference type="Gene3D" id="2.60.40.10">
    <property type="entry name" value="Immunoglobulins"/>
    <property type="match status" value="1"/>
</dbReference>
<evidence type="ECO:0000256" key="2">
    <source>
        <dbReference type="SAM" id="SignalP"/>
    </source>
</evidence>
<dbReference type="SUPFAM" id="SSF49265">
    <property type="entry name" value="Fibronectin type III"/>
    <property type="match status" value="1"/>
</dbReference>
<sequence length="1098" mass="118392">MNTLKKALSSILVALMLTALLPVAAFAANSVAAQATGSAAITVTTSTYGQLQSVVNATNVPYLDVNSLTVTAGLLNSTDIKFINEKLTNLAILQVIGTADFVDSTLPSKAFEGNKSLQTVKLLNTKTLQSRVFYQAIAAEGGNLKTVELPKVTSIADRAFYRSPIKALIMGEVPPTMIGSKGGDEGYWFKEATGDVKIYVPTPEAIEKYENVFAFEGFVIKVIGDNSDDGQSGPIDTYGYTGYGNGKVVPRKNAYYTGDYKLSLNFYSFNSNLNAWKSKWNVVPQTDPLALNPLDAIQWAKNAGFDAVDVTEYYIPGYDDKLTEESAKPAIMDWARKIKAKAKEVGIAISGTGAQNNFVQPSDEKRAIDMERYKFWIDVAAEMGAPVIRVFAGATPSDAKQLGWEKIAKERLVPHLKELAAYGSAKGVQIGLQNHGDFTSTADQIIQIIKWVDHPNIGIIDDTGYFRPFRGSALDYNWYADINAVLPYSNNFQVKKKPAGAETKELMDLNRLFTGVRSSDYRGFIPAELLWNPGDAGHPSTLTTPPYEEVSGFFAKMKEAMEKSKTSGKIGMSTLSAKDLNQSVGLSWTPSPQATQGYFVKRKMNDNTYKLVGTVGAATYSFTETDLTNYQTYTYVVTGFDSEREYAESNEVSARPYKQDSHSTPSGGTSGGGSGGGPVSTGTDPASGSNSNVNKDGVKLDAATVKEKAGDKTVNKVTINSESLNKAIDAIKNNQSGQQKITIQVEGKEPVALVQLTADAWLNAQNSAAGIVLSIKSDTSTYDLPIKALSADIITKLLNGDAKNNVINIQIEKIGGPLADEISKKATQSGLNLLGDMVDYKITANIVEVADFNGVYVSRSLALPNSVDDKTTTVLLYNPGTGKFSFVPAIFNNSGSQVTFKRSGNSIYTIAQNRKTFSDISTHWAKNDIELLASKLVVEGSTDQLFTPDKSITRAEFAALLVRSLGLNPVKDGIFKDVNSNIWYSETVNAAAKAGLVNGFEGDNFKPNDTITREQMAVMVSRAIDFTGNKAKGSLNSTSSFTDSGTISSWAQAAVAAAVNAKIINGVSDTTFVPSANATRAEATVMLKRLLQFLQFIN</sequence>
<dbReference type="RefSeq" id="WP_258215008.1">
    <property type="nucleotide sequence ID" value="NZ_JANQBD010000014.1"/>
</dbReference>
<feature type="signal peptide" evidence="2">
    <location>
        <begin position="1"/>
        <end position="27"/>
    </location>
</feature>
<proteinExistence type="predicted"/>
<reference evidence="4 5" key="1">
    <citation type="submission" date="2022-08" db="EMBL/GenBank/DDBJ databases">
        <title>Paenibacillus endoradicis sp. nov., Paenibacillus radicibacter sp. nov and Paenibacillus pararadicis sp. nov., three cold-adapted plant growth-promoting bacteria isolated from root of Larix gmelinii in Great Khingan.</title>
        <authorList>
            <person name="Xue H."/>
        </authorList>
    </citation>
    <scope>NUCLEOTIDE SEQUENCE [LARGE SCALE GENOMIC DNA]</scope>
    <source>
        <strain evidence="4 5">N5-1-1-5</strain>
    </source>
</reference>
<dbReference type="CDD" id="cd00063">
    <property type="entry name" value="FN3"/>
    <property type="match status" value="1"/>
</dbReference>
<protein>
    <submittedName>
        <fullName evidence="4">S-layer homology domain-containing protein</fullName>
    </submittedName>
</protein>
<dbReference type="Pfam" id="PF01261">
    <property type="entry name" value="AP_endonuc_2"/>
    <property type="match status" value="1"/>
</dbReference>
<dbReference type="InterPro" id="IPR050312">
    <property type="entry name" value="IolE/XylAMocC-like"/>
</dbReference>
<gene>
    <name evidence="4" type="ORF">NV381_19825</name>
</gene>
<dbReference type="PROSITE" id="PS51272">
    <property type="entry name" value="SLH"/>
    <property type="match status" value="3"/>
</dbReference>
<keyword evidence="2" id="KW-0732">Signal</keyword>
<feature type="domain" description="SLH" evidence="3">
    <location>
        <begin position="1038"/>
        <end position="1098"/>
    </location>
</feature>
<dbReference type="InterPro" id="IPR001119">
    <property type="entry name" value="SLH_dom"/>
</dbReference>
<feature type="domain" description="SLH" evidence="3">
    <location>
        <begin position="912"/>
        <end position="970"/>
    </location>
</feature>
<keyword evidence="5" id="KW-1185">Reference proteome</keyword>
<dbReference type="Gene3D" id="3.20.20.150">
    <property type="entry name" value="Divalent-metal-dependent TIM barrel enzymes"/>
    <property type="match status" value="1"/>
</dbReference>
<name>A0ABT1YN61_9BACL</name>
<accession>A0ABT1YN61</accession>
<evidence type="ECO:0000313" key="4">
    <source>
        <dbReference type="EMBL" id="MCR8633435.1"/>
    </source>
</evidence>
<dbReference type="SUPFAM" id="SSF51658">
    <property type="entry name" value="Xylose isomerase-like"/>
    <property type="match status" value="1"/>
</dbReference>
<evidence type="ECO:0000256" key="1">
    <source>
        <dbReference type="SAM" id="MobiDB-lite"/>
    </source>
</evidence>
<feature type="compositionally biased region" description="Polar residues" evidence="1">
    <location>
        <begin position="684"/>
        <end position="694"/>
    </location>
</feature>
<dbReference type="PANTHER" id="PTHR12110:SF53">
    <property type="entry name" value="BLR5974 PROTEIN"/>
    <property type="match status" value="1"/>
</dbReference>
<dbReference type="InterPro" id="IPR013783">
    <property type="entry name" value="Ig-like_fold"/>
</dbReference>
<feature type="compositionally biased region" description="Gly residues" evidence="1">
    <location>
        <begin position="668"/>
        <end position="679"/>
    </location>
</feature>
<dbReference type="Proteomes" id="UP001300012">
    <property type="component" value="Unassembled WGS sequence"/>
</dbReference>
<dbReference type="InterPro" id="IPR032675">
    <property type="entry name" value="LRR_dom_sf"/>
</dbReference>
<dbReference type="InterPro" id="IPR036237">
    <property type="entry name" value="Xyl_isomerase-like_sf"/>
</dbReference>
<evidence type="ECO:0000259" key="3">
    <source>
        <dbReference type="PROSITE" id="PS51272"/>
    </source>
</evidence>
<dbReference type="Gene3D" id="3.80.10.10">
    <property type="entry name" value="Ribonuclease Inhibitor"/>
    <property type="match status" value="1"/>
</dbReference>
<dbReference type="InterPro" id="IPR036116">
    <property type="entry name" value="FN3_sf"/>
</dbReference>
<dbReference type="PANTHER" id="PTHR12110">
    <property type="entry name" value="HYDROXYPYRUVATE ISOMERASE"/>
    <property type="match status" value="1"/>
</dbReference>
<dbReference type="EMBL" id="JANQBD010000014">
    <property type="protein sequence ID" value="MCR8633435.1"/>
    <property type="molecule type" value="Genomic_DNA"/>
</dbReference>
<comment type="caution">
    <text evidence="4">The sequence shown here is derived from an EMBL/GenBank/DDBJ whole genome shotgun (WGS) entry which is preliminary data.</text>
</comment>
<feature type="chain" id="PRO_5047411157" evidence="2">
    <location>
        <begin position="28"/>
        <end position="1098"/>
    </location>
</feature>
<feature type="region of interest" description="Disordered" evidence="1">
    <location>
        <begin position="647"/>
        <end position="699"/>
    </location>
</feature>